<dbReference type="AlphaFoldDB" id="G3MGM3"/>
<protein>
    <recommendedName>
        <fullName evidence="5">Dynactin subunit 5</fullName>
    </recommendedName>
</protein>
<dbReference type="Gene3D" id="2.160.10.10">
    <property type="entry name" value="Hexapeptide repeat proteins"/>
    <property type="match status" value="1"/>
</dbReference>
<proteinExistence type="evidence at transcript level"/>
<dbReference type="PANTHER" id="PTHR46126">
    <property type="entry name" value="DYNACTIN SUBUNIT 5"/>
    <property type="match status" value="1"/>
</dbReference>
<organism evidence="6">
    <name type="scientific">Amblyomma maculatum</name>
    <name type="common">Gulf Coast tick</name>
    <dbReference type="NCBI Taxonomy" id="34609"/>
    <lineage>
        <taxon>Eukaryota</taxon>
        <taxon>Metazoa</taxon>
        <taxon>Ecdysozoa</taxon>
        <taxon>Arthropoda</taxon>
        <taxon>Chelicerata</taxon>
        <taxon>Arachnida</taxon>
        <taxon>Acari</taxon>
        <taxon>Parasitiformes</taxon>
        <taxon>Ixodida</taxon>
        <taxon>Ixodoidea</taxon>
        <taxon>Ixodidae</taxon>
        <taxon>Amblyomminae</taxon>
        <taxon>Amblyomma</taxon>
    </lineage>
</organism>
<dbReference type="FunFam" id="2.160.10.10:FF:000014">
    <property type="entry name" value="dynactin subunit 5"/>
    <property type="match status" value="1"/>
</dbReference>
<evidence type="ECO:0000313" key="6">
    <source>
        <dbReference type="EMBL" id="AEO32641.1"/>
    </source>
</evidence>
<dbReference type="EMBL" id="JO841024">
    <property type="protein sequence ID" value="AEO32641.1"/>
    <property type="molecule type" value="mRNA"/>
</dbReference>
<dbReference type="Pfam" id="PF21711">
    <property type="entry name" value="DCTN5"/>
    <property type="match status" value="1"/>
</dbReference>
<evidence type="ECO:0000256" key="4">
    <source>
        <dbReference type="ARBA" id="ARBA00034706"/>
    </source>
</evidence>
<name>G3MGM3_AMBMU</name>
<accession>G3MGM3</accession>
<keyword evidence="2" id="KW-0963">Cytoplasm</keyword>
<dbReference type="InterPro" id="IPR047125">
    <property type="entry name" value="DCTN5"/>
</dbReference>
<reference evidence="6" key="1">
    <citation type="journal article" date="2011" name="PLoS ONE">
        <title>A deep insight into the sialotranscriptome of the gulf coast tick, Amblyomma maculatum.</title>
        <authorList>
            <person name="Karim S."/>
            <person name="Singh P."/>
            <person name="Ribeiro J.M."/>
        </authorList>
    </citation>
    <scope>NUCLEOTIDE SEQUENCE</scope>
    <source>
        <tissue evidence="6">Salivary gland</tissue>
    </source>
</reference>
<keyword evidence="3" id="KW-0206">Cytoskeleton</keyword>
<dbReference type="PANTHER" id="PTHR46126:SF1">
    <property type="entry name" value="DYNACTIN SUBUNIT 5"/>
    <property type="match status" value="1"/>
</dbReference>
<dbReference type="CDD" id="cd03359">
    <property type="entry name" value="LbH_Dynactin_5"/>
    <property type="match status" value="1"/>
</dbReference>
<dbReference type="GO" id="GO:0005869">
    <property type="term" value="C:dynactin complex"/>
    <property type="evidence" value="ECO:0007669"/>
    <property type="project" value="TreeGrafter"/>
</dbReference>
<dbReference type="InterPro" id="IPR011004">
    <property type="entry name" value="Trimer_LpxA-like_sf"/>
</dbReference>
<evidence type="ECO:0000256" key="5">
    <source>
        <dbReference type="ARBA" id="ARBA00034865"/>
    </source>
</evidence>
<sequence>HGRLVWLSGWSSLSYFTIDRLALFVTSSPSVAPLENGLERRYEMDVVDVWYNKQDYIETVRRPSDLPALSLVASGNKVSRNSVLCGSHNIVLNGKTIIQSESIIRGDLANVRIGRHCVISSRSVIRPPFKKFSKGVAFFPLHIGDHVFIGEGTVVNAGHVGSFVYIGKNCVIGRRSVLKDCCMIEDNTVLAPETVVPAFAVFSGSPGLFAGELPECTQDLMTDFTKAYYHHFKPSEGAAS</sequence>
<comment type="subcellular location">
    <subcellularLocation>
        <location evidence="1">Cytoplasm</location>
        <location evidence="1">Cytoskeleton</location>
    </subcellularLocation>
</comment>
<evidence type="ECO:0000256" key="2">
    <source>
        <dbReference type="ARBA" id="ARBA00022490"/>
    </source>
</evidence>
<dbReference type="SUPFAM" id="SSF51161">
    <property type="entry name" value="Trimeric LpxA-like enzymes"/>
    <property type="match status" value="1"/>
</dbReference>
<feature type="non-terminal residue" evidence="6">
    <location>
        <position position="1"/>
    </location>
</feature>
<comment type="similarity">
    <text evidence="4">Belongs to the dynactin subunits 5/6 family. Dynactin subunit 5 subfamily.</text>
</comment>
<evidence type="ECO:0000256" key="3">
    <source>
        <dbReference type="ARBA" id="ARBA00023212"/>
    </source>
</evidence>
<evidence type="ECO:0000256" key="1">
    <source>
        <dbReference type="ARBA" id="ARBA00004245"/>
    </source>
</evidence>